<dbReference type="NCBIfam" id="NF045758">
    <property type="entry name" value="YlxM"/>
    <property type="match status" value="1"/>
</dbReference>
<dbReference type="GO" id="GO:0003677">
    <property type="term" value="F:DNA binding"/>
    <property type="evidence" value="ECO:0007669"/>
    <property type="project" value="UniProtKB-KW"/>
</dbReference>
<keyword evidence="8" id="KW-1185">Reference proteome</keyword>
<dbReference type="Proteomes" id="UP000460112">
    <property type="component" value="Unassembled WGS sequence"/>
</dbReference>
<comment type="function">
    <text evidence="2 3">Might take part in the signal recognition particle (SRP) pathway. This is inferred from the conservation of its genetic proximity to ftsY/ffh. May be a regulatory protein.</text>
</comment>
<sequence>MDELEKNERLGDLFAYYGPLLTKGQQDYFEDYYYNDLSLGEIADNHHVSRQAVYDNLKRSSKALEKYEDKLHMKRDYTRIEEKITEAVYELEHGKINRAQIELLKLLKQMGVE</sequence>
<dbReference type="GeneID" id="29638705"/>
<dbReference type="Gene3D" id="1.10.10.10">
    <property type="entry name" value="Winged helix-like DNA-binding domain superfamily/Winged helix DNA-binding domain"/>
    <property type="match status" value="1"/>
</dbReference>
<keyword evidence="5" id="KW-0238">DNA-binding</keyword>
<dbReference type="SUPFAM" id="SSF88659">
    <property type="entry name" value="Sigma3 and sigma4 domains of RNA polymerase sigma factors"/>
    <property type="match status" value="1"/>
</dbReference>
<evidence type="ECO:0000256" key="2">
    <source>
        <dbReference type="ARBA" id="ARBA00024764"/>
    </source>
</evidence>
<dbReference type="RefSeq" id="WP_003647507.1">
    <property type="nucleotide sequence ID" value="NZ_BEXJ01000001.1"/>
</dbReference>
<dbReference type="eggNOG" id="COG2739">
    <property type="taxonomic scope" value="Bacteria"/>
</dbReference>
<proteinExistence type="inferred from homology"/>
<dbReference type="Pfam" id="PF04297">
    <property type="entry name" value="UPF0122"/>
    <property type="match status" value="1"/>
</dbReference>
<evidence type="ECO:0000313" key="6">
    <source>
        <dbReference type="EMBL" id="TQW14835.1"/>
    </source>
</evidence>
<dbReference type="Proteomes" id="UP000250668">
    <property type="component" value="Unassembled WGS sequence"/>
</dbReference>
<reference evidence="4 7" key="1">
    <citation type="journal article" date="2018" name="Int. J. Syst. Evol. Microbiol.">
        <title>Lactobacillus paragasseri sp. nov., a sister taxon of Lactobacillus gasseri, based on whole-genome sequence analyses.</title>
        <authorList>
            <person name="Tanizawa Y."/>
            <person name="Tada I."/>
            <person name="Kobayashi H."/>
            <person name="Endo A."/>
            <person name="Maeno S."/>
            <person name="Toyoda A."/>
            <person name="Arita M."/>
            <person name="Nakamura Y."/>
            <person name="Sakamoto M."/>
            <person name="Ohkuma M."/>
            <person name="Tohno M."/>
        </authorList>
    </citation>
    <scope>NUCLEOTIDE SEQUENCE [LARGE SCALE GENOMIC DNA]</scope>
    <source>
        <strain evidence="4 7">JCM 1025</strain>
    </source>
</reference>
<evidence type="ECO:0000313" key="8">
    <source>
        <dbReference type="Proteomes" id="UP000316012"/>
    </source>
</evidence>
<dbReference type="EMBL" id="BEXJ01000001">
    <property type="protein sequence ID" value="GBA94747.1"/>
    <property type="molecule type" value="Genomic_DNA"/>
</dbReference>
<evidence type="ECO:0000313" key="5">
    <source>
        <dbReference type="EMBL" id="KAB1951643.1"/>
    </source>
</evidence>
<dbReference type="InterPro" id="IPR036388">
    <property type="entry name" value="WH-like_DNA-bd_sf"/>
</dbReference>
<dbReference type="OrthoDB" id="6392at2"/>
<protein>
    <recommendedName>
        <fullName evidence="3">UPF0122 protein F8244_03865</fullName>
    </recommendedName>
</protein>
<comment type="similarity">
    <text evidence="1 3">Belongs to the UPF0122 family.</text>
</comment>
<dbReference type="EMBL" id="SRMD01000089">
    <property type="protein sequence ID" value="TQW14835.1"/>
    <property type="molecule type" value="Genomic_DNA"/>
</dbReference>
<accession>A0A133PJ19</accession>
<dbReference type="InterPro" id="IPR013324">
    <property type="entry name" value="RNA_pol_sigma_r3/r4-like"/>
</dbReference>
<reference evidence="5 9" key="3">
    <citation type="submission" date="2019-09" db="EMBL/GenBank/DDBJ databases">
        <title>Investigation of probiotic properties of different lactic acid bacteria.</title>
        <authorList>
            <person name="Jaomanjaka F."/>
            <person name="Blanc P."/>
        </authorList>
    </citation>
    <scope>NUCLEOTIDE SEQUENCE [LARGE SCALE GENOMIC DNA]</scope>
    <source>
        <strain evidence="5 9">BIO6369</strain>
    </source>
</reference>
<dbReference type="PANTHER" id="PTHR40083:SF1">
    <property type="entry name" value="UPF0122 PROTEIN YLXM"/>
    <property type="match status" value="1"/>
</dbReference>
<dbReference type="STRING" id="324831.LGAS_0784"/>
<comment type="caution">
    <text evidence="5">The sequence shown here is derived from an EMBL/GenBank/DDBJ whole genome shotgun (WGS) entry which is preliminary data.</text>
</comment>
<organism evidence="5 9">
    <name type="scientific">Lactobacillus gasseri</name>
    <dbReference type="NCBI Taxonomy" id="1596"/>
    <lineage>
        <taxon>Bacteria</taxon>
        <taxon>Bacillati</taxon>
        <taxon>Bacillota</taxon>
        <taxon>Bacilli</taxon>
        <taxon>Lactobacillales</taxon>
        <taxon>Lactobacillaceae</taxon>
        <taxon>Lactobacillus</taxon>
    </lineage>
</organism>
<dbReference type="PANTHER" id="PTHR40083">
    <property type="entry name" value="UPF0122 PROTEIN CBO2450/CLC_2298"/>
    <property type="match status" value="1"/>
</dbReference>
<evidence type="ECO:0000256" key="1">
    <source>
        <dbReference type="ARBA" id="ARBA00008720"/>
    </source>
</evidence>
<dbReference type="InterPro" id="IPR007394">
    <property type="entry name" value="UPF0122"/>
</dbReference>
<dbReference type="EMBL" id="WBOA01000001">
    <property type="protein sequence ID" value="KAB1951643.1"/>
    <property type="molecule type" value="Genomic_DNA"/>
</dbReference>
<dbReference type="Proteomes" id="UP000316012">
    <property type="component" value="Unassembled WGS sequence"/>
</dbReference>
<evidence type="ECO:0000313" key="4">
    <source>
        <dbReference type="EMBL" id="GBA94747.1"/>
    </source>
</evidence>
<dbReference type="HAMAP" id="MF_00245">
    <property type="entry name" value="UPF0122"/>
    <property type="match status" value="1"/>
</dbReference>
<name>A0A133PJ19_LACGS</name>
<dbReference type="InterPro" id="IPR054831">
    <property type="entry name" value="UPF0122_fam_protein"/>
</dbReference>
<evidence type="ECO:0000256" key="3">
    <source>
        <dbReference type="HAMAP-Rule" id="MF_00245"/>
    </source>
</evidence>
<dbReference type="AlphaFoldDB" id="A0A133PJ19"/>
<dbReference type="OMA" id="YYKNRSI"/>
<reference evidence="6 8" key="2">
    <citation type="submission" date="2019-04" db="EMBL/GenBank/DDBJ databases">
        <title>Lactobacillus gasseri 7171 assembly.</title>
        <authorList>
            <person name="Joris B.R."/>
            <person name="Giguere D."/>
        </authorList>
    </citation>
    <scope>NUCLEOTIDE SEQUENCE [LARGE SCALE GENOMIC DNA]</scope>
    <source>
        <strain evidence="6 8">7171</strain>
    </source>
</reference>
<gene>
    <name evidence="5" type="ORF">F8244_03865</name>
    <name evidence="6" type="ORF">FIPPAONL_01477</name>
    <name evidence="4" type="ORF">LJCM1025_02230</name>
</gene>
<evidence type="ECO:0000313" key="9">
    <source>
        <dbReference type="Proteomes" id="UP000460112"/>
    </source>
</evidence>
<evidence type="ECO:0000313" key="7">
    <source>
        <dbReference type="Proteomes" id="UP000250668"/>
    </source>
</evidence>